<name>A0ABW1G1J7_9ACTN</name>
<evidence type="ECO:0000313" key="9">
    <source>
        <dbReference type="EMBL" id="MFC5908630.1"/>
    </source>
</evidence>
<dbReference type="InterPro" id="IPR006197">
    <property type="entry name" value="Peptidase_S24_LexA"/>
</dbReference>
<keyword evidence="3 7" id="KW-0378">Hydrolase</keyword>
<feature type="domain" description="Peptidase S24/S26A/S26B/S26C" evidence="8">
    <location>
        <begin position="9"/>
        <end position="121"/>
    </location>
</feature>
<reference evidence="10" key="1">
    <citation type="journal article" date="2019" name="Int. J. Syst. Evol. Microbiol.">
        <title>The Global Catalogue of Microorganisms (GCM) 10K type strain sequencing project: providing services to taxonomists for standard genome sequencing and annotation.</title>
        <authorList>
            <consortium name="The Broad Institute Genomics Platform"/>
            <consortium name="The Broad Institute Genome Sequencing Center for Infectious Disease"/>
            <person name="Wu L."/>
            <person name="Ma J."/>
        </authorList>
    </citation>
    <scope>NUCLEOTIDE SEQUENCE [LARGE SCALE GENOMIC DNA]</scope>
    <source>
        <strain evidence="10">JCM 4816</strain>
    </source>
</reference>
<sequence length="127" mass="13537">MISAPPPRQIAAGTSPLAEEMVEDILAVPAQLVGSVDPADVFVLKSRGDSMAGPGQILDEDFVVVRRQQAAGDGDIITALLEDEATVKRLKRKNGRVRLMPDSPVHDPIPGEHAIVLGRVVAVMRVL</sequence>
<keyword evidence="6" id="KW-0742">SOS response</keyword>
<keyword evidence="4 7" id="KW-0068">Autocatalytic cleavage</keyword>
<dbReference type="PRINTS" id="PR00726">
    <property type="entry name" value="LEXASERPTASE"/>
</dbReference>
<evidence type="ECO:0000256" key="7">
    <source>
        <dbReference type="RuleBase" id="RU003991"/>
    </source>
</evidence>
<keyword evidence="2" id="KW-0227">DNA damage</keyword>
<dbReference type="SUPFAM" id="SSF51306">
    <property type="entry name" value="LexA/Signal peptidase"/>
    <property type="match status" value="1"/>
</dbReference>
<keyword evidence="10" id="KW-1185">Reference proteome</keyword>
<organism evidence="9 10">
    <name type="scientific">Streptacidiphilus monticola</name>
    <dbReference type="NCBI Taxonomy" id="2161674"/>
    <lineage>
        <taxon>Bacteria</taxon>
        <taxon>Bacillati</taxon>
        <taxon>Actinomycetota</taxon>
        <taxon>Actinomycetes</taxon>
        <taxon>Kitasatosporales</taxon>
        <taxon>Streptomycetaceae</taxon>
        <taxon>Streptacidiphilus</taxon>
    </lineage>
</organism>
<dbReference type="RefSeq" id="WP_380583707.1">
    <property type="nucleotide sequence ID" value="NZ_JBHSQJ010000064.1"/>
</dbReference>
<dbReference type="PANTHER" id="PTHR33516">
    <property type="entry name" value="LEXA REPRESSOR"/>
    <property type="match status" value="1"/>
</dbReference>
<evidence type="ECO:0000256" key="1">
    <source>
        <dbReference type="ARBA" id="ARBA00007484"/>
    </source>
</evidence>
<dbReference type="EMBL" id="JBHSQJ010000064">
    <property type="protein sequence ID" value="MFC5908630.1"/>
    <property type="molecule type" value="Genomic_DNA"/>
</dbReference>
<keyword evidence="5" id="KW-0234">DNA repair</keyword>
<evidence type="ECO:0000256" key="5">
    <source>
        <dbReference type="ARBA" id="ARBA00023204"/>
    </source>
</evidence>
<evidence type="ECO:0000256" key="2">
    <source>
        <dbReference type="ARBA" id="ARBA00022763"/>
    </source>
</evidence>
<evidence type="ECO:0000256" key="6">
    <source>
        <dbReference type="ARBA" id="ARBA00023236"/>
    </source>
</evidence>
<dbReference type="CDD" id="cd06529">
    <property type="entry name" value="S24_LexA-like"/>
    <property type="match status" value="1"/>
</dbReference>
<dbReference type="InterPro" id="IPR050077">
    <property type="entry name" value="LexA_repressor"/>
</dbReference>
<dbReference type="InterPro" id="IPR036286">
    <property type="entry name" value="LexA/Signal_pep-like_sf"/>
</dbReference>
<protein>
    <submittedName>
        <fullName evidence="9">LexA family protein</fullName>
    </submittedName>
</protein>
<evidence type="ECO:0000256" key="3">
    <source>
        <dbReference type="ARBA" id="ARBA00022801"/>
    </source>
</evidence>
<proteinExistence type="inferred from homology"/>
<dbReference type="PANTHER" id="PTHR33516:SF2">
    <property type="entry name" value="LEXA REPRESSOR-RELATED"/>
    <property type="match status" value="1"/>
</dbReference>
<dbReference type="Gene3D" id="2.10.109.10">
    <property type="entry name" value="Umud Fragment, subunit A"/>
    <property type="match status" value="1"/>
</dbReference>
<dbReference type="Pfam" id="PF00717">
    <property type="entry name" value="Peptidase_S24"/>
    <property type="match status" value="1"/>
</dbReference>
<dbReference type="InterPro" id="IPR039418">
    <property type="entry name" value="LexA-like"/>
</dbReference>
<dbReference type="Proteomes" id="UP001596174">
    <property type="component" value="Unassembled WGS sequence"/>
</dbReference>
<comment type="similarity">
    <text evidence="1 7">Belongs to the peptidase S24 family.</text>
</comment>
<comment type="caution">
    <text evidence="9">The sequence shown here is derived from an EMBL/GenBank/DDBJ whole genome shotgun (WGS) entry which is preliminary data.</text>
</comment>
<gene>
    <name evidence="9" type="ORF">ACFP3V_15580</name>
</gene>
<evidence type="ECO:0000256" key="4">
    <source>
        <dbReference type="ARBA" id="ARBA00022813"/>
    </source>
</evidence>
<accession>A0ABW1G1J7</accession>
<dbReference type="InterPro" id="IPR015927">
    <property type="entry name" value="Peptidase_S24_S26A/B/C"/>
</dbReference>
<evidence type="ECO:0000259" key="8">
    <source>
        <dbReference type="Pfam" id="PF00717"/>
    </source>
</evidence>
<evidence type="ECO:0000313" key="10">
    <source>
        <dbReference type="Proteomes" id="UP001596174"/>
    </source>
</evidence>